<keyword evidence="3 7" id="KW-0479">Metal-binding</keyword>
<accession>A0A1N7SJS1</accession>
<reference evidence="8" key="1">
    <citation type="submission" date="2016-12" db="EMBL/GenBank/DDBJ databases">
        <authorList>
            <person name="Moulin L."/>
        </authorList>
    </citation>
    <scope>NUCLEOTIDE SEQUENCE [LARGE SCALE GENOMIC DNA]</scope>
    <source>
        <strain evidence="8">STM 7183</strain>
    </source>
</reference>
<evidence type="ECO:0000313" key="9">
    <source>
        <dbReference type="Proteomes" id="UP000195569"/>
    </source>
</evidence>
<feature type="binding site" evidence="7">
    <location>
        <position position="125"/>
    </location>
    <ligand>
        <name>Fe cation</name>
        <dbReference type="ChEBI" id="CHEBI:24875"/>
        <label>2</label>
    </ligand>
</feature>
<dbReference type="GO" id="GO:0000334">
    <property type="term" value="F:3-hydroxyanthranilate 3,4-dioxygenase activity"/>
    <property type="evidence" value="ECO:0007669"/>
    <property type="project" value="UniProtKB-UniRule"/>
</dbReference>
<dbReference type="NCBIfam" id="NF009763">
    <property type="entry name" value="PRK13264.1"/>
    <property type="match status" value="1"/>
</dbReference>
<dbReference type="Pfam" id="PF06052">
    <property type="entry name" value="3-HAO"/>
    <property type="match status" value="1"/>
</dbReference>
<dbReference type="InterPro" id="IPR011051">
    <property type="entry name" value="RmlC_Cupin_sf"/>
</dbReference>
<dbReference type="EC" id="1.13.11.6" evidence="7"/>
<gene>
    <name evidence="7 8" type="primary">nbaC</name>
    <name evidence="8" type="ORF">BN2476_590030</name>
</gene>
<feature type="binding site" evidence="7">
    <location>
        <position position="128"/>
    </location>
    <ligand>
        <name>Fe cation</name>
        <dbReference type="ChEBI" id="CHEBI:24875"/>
        <label>2</label>
    </ligand>
</feature>
<dbReference type="AlphaFoldDB" id="A0A1N7SJS1"/>
<comment type="catalytic activity">
    <reaction evidence="7">
        <text>3-hydroxyanthranilate + O2 = (2Z,4Z)-2-amino-3-carboxymuconate 6-semialdehyde</text>
        <dbReference type="Rhea" id="RHEA:17953"/>
        <dbReference type="ChEBI" id="CHEBI:15379"/>
        <dbReference type="ChEBI" id="CHEBI:36559"/>
        <dbReference type="ChEBI" id="CHEBI:77612"/>
        <dbReference type="EC" id="1.13.11.6"/>
    </reaction>
</comment>
<proteinExistence type="inferred from homology"/>
<dbReference type="GO" id="GO:0009435">
    <property type="term" value="P:NAD+ biosynthetic process"/>
    <property type="evidence" value="ECO:0007669"/>
    <property type="project" value="UniProtKB-UniPathway"/>
</dbReference>
<evidence type="ECO:0000256" key="6">
    <source>
        <dbReference type="ARBA" id="ARBA00023004"/>
    </source>
</evidence>
<dbReference type="OrthoDB" id="5002379at2"/>
<comment type="pathway">
    <text evidence="7">Cofactor biosynthesis; NAD(+) biosynthesis; quinolinate from L-kynurenine: step 3/3.</text>
</comment>
<evidence type="ECO:0000256" key="5">
    <source>
        <dbReference type="ARBA" id="ARBA00023002"/>
    </source>
</evidence>
<dbReference type="GO" id="GO:0008198">
    <property type="term" value="F:ferrous iron binding"/>
    <property type="evidence" value="ECO:0007669"/>
    <property type="project" value="UniProtKB-UniRule"/>
</dbReference>
<dbReference type="Gene3D" id="2.60.120.10">
    <property type="entry name" value="Jelly Rolls"/>
    <property type="match status" value="1"/>
</dbReference>
<keyword evidence="4 7" id="KW-0223">Dioxygenase</keyword>
<dbReference type="UniPathway" id="UPA00253">
    <property type="reaction ID" value="UER00330"/>
</dbReference>
<comment type="function">
    <text evidence="1 7">Catalyzes the oxidative ring opening of 3-hydroxyanthranilate to 2-amino-3-carboxymuconate semialdehyde, which spontaneously cyclizes to quinolinate.</text>
</comment>
<evidence type="ECO:0000256" key="1">
    <source>
        <dbReference type="ARBA" id="ARBA00002752"/>
    </source>
</evidence>
<dbReference type="PANTHER" id="PTHR15497">
    <property type="entry name" value="3-HYDROXYANTHRANILATE 3,4-DIOXYGENASE"/>
    <property type="match status" value="1"/>
</dbReference>
<evidence type="ECO:0000256" key="3">
    <source>
        <dbReference type="ARBA" id="ARBA00022723"/>
    </source>
</evidence>
<comment type="similarity">
    <text evidence="7">Belongs to the 3-HAO family.</text>
</comment>
<comment type="cofactor">
    <cofactor evidence="7">
        <name>Fe(2+)</name>
        <dbReference type="ChEBI" id="CHEBI:29033"/>
    </cofactor>
    <text evidence="7">Binds 2 Fe(2+) ions per subunit.</text>
</comment>
<dbReference type="RefSeq" id="WP_087737637.1">
    <property type="nucleotide sequence ID" value="NZ_CYGY02000059.1"/>
</dbReference>
<comment type="subunit">
    <text evidence="7">Homodimer.</text>
</comment>
<feature type="binding site" evidence="7">
    <location>
        <position position="57"/>
    </location>
    <ligand>
        <name>Fe cation</name>
        <dbReference type="ChEBI" id="CHEBI:24875"/>
        <label>1</label>
        <note>catalytic</note>
    </ligand>
</feature>
<name>A0A1N7SJS1_9BURK</name>
<feature type="binding site" evidence="7">
    <location>
        <position position="165"/>
    </location>
    <ligand>
        <name>Fe cation</name>
        <dbReference type="ChEBI" id="CHEBI:24875"/>
        <label>2</label>
    </ligand>
</feature>
<feature type="binding site" evidence="7">
    <location>
        <position position="95"/>
    </location>
    <ligand>
        <name>Fe cation</name>
        <dbReference type="ChEBI" id="CHEBI:24875"/>
        <label>1</label>
        <note>catalytic</note>
    </ligand>
</feature>
<dbReference type="GO" id="GO:0043420">
    <property type="term" value="P:anthranilate metabolic process"/>
    <property type="evidence" value="ECO:0007669"/>
    <property type="project" value="UniProtKB-UniRule"/>
</dbReference>
<keyword evidence="6 7" id="KW-0408">Iron</keyword>
<evidence type="ECO:0000256" key="2">
    <source>
        <dbReference type="ARBA" id="ARBA00022642"/>
    </source>
</evidence>
<dbReference type="GO" id="GO:0019805">
    <property type="term" value="P:quinolinate biosynthetic process"/>
    <property type="evidence" value="ECO:0007669"/>
    <property type="project" value="UniProtKB-UniRule"/>
</dbReference>
<feature type="binding site" evidence="7">
    <location>
        <position position="99"/>
    </location>
    <ligand>
        <name>substrate</name>
    </ligand>
</feature>
<dbReference type="CDD" id="cd06123">
    <property type="entry name" value="cupin_HAO"/>
    <property type="match status" value="1"/>
</dbReference>
<dbReference type="PANTHER" id="PTHR15497:SF1">
    <property type="entry name" value="3-HYDROXYANTHRANILATE 3,4-DIOXYGENASE"/>
    <property type="match status" value="1"/>
</dbReference>
<evidence type="ECO:0000256" key="4">
    <source>
        <dbReference type="ARBA" id="ARBA00022964"/>
    </source>
</evidence>
<comment type="caution">
    <text evidence="8">The sequence shown here is derived from an EMBL/GenBank/DDBJ whole genome shotgun (WGS) entry which is preliminary data.</text>
</comment>
<evidence type="ECO:0000256" key="7">
    <source>
        <dbReference type="HAMAP-Rule" id="MF_00825"/>
    </source>
</evidence>
<protein>
    <recommendedName>
        <fullName evidence="7">3-hydroxyanthranilate 3,4-dioxygenase</fullName>
        <ecNumber evidence="7">1.13.11.6</ecNumber>
    </recommendedName>
    <alternativeName>
        <fullName evidence="7">3-hydroxyanthranilate oxygenase</fullName>
        <shortName evidence="7">3-HAO</shortName>
    </alternativeName>
    <alternativeName>
        <fullName evidence="7">3-hydroxyanthranilic acid dioxygenase</fullName>
        <shortName evidence="7">HAD</shortName>
    </alternativeName>
</protein>
<dbReference type="InterPro" id="IPR014710">
    <property type="entry name" value="RmlC-like_jellyroll"/>
</dbReference>
<keyword evidence="2 7" id="KW-0662">Pyridine nucleotide biosynthesis</keyword>
<feature type="binding site" evidence="7">
    <location>
        <position position="110"/>
    </location>
    <ligand>
        <name>substrate</name>
    </ligand>
</feature>
<sequence length="179" mass="20514">MLKYGRPLNFAGWIEEHAHLLKPPVGNQQIWRDSDLIVTVVGGPNHRTDYHDDPHEEFFYQIAGNAYLNLIVDGKRERVDLREGDVFLLPPHLRHSPQRPEAGSACLVIERQRVQGAIDGFEWYCDHCDRLVHRVEVQLKSIVDDLPPLFAAFYDSEDKRRCPNCGTVHPGRDAIANAR</sequence>
<dbReference type="SUPFAM" id="SSF51182">
    <property type="entry name" value="RmlC-like cupins"/>
    <property type="match status" value="1"/>
</dbReference>
<feature type="binding site" evidence="7">
    <location>
        <position position="47"/>
    </location>
    <ligand>
        <name>O2</name>
        <dbReference type="ChEBI" id="CHEBI:15379"/>
    </ligand>
</feature>
<feature type="binding site" evidence="7">
    <location>
        <position position="51"/>
    </location>
    <ligand>
        <name>Fe cation</name>
        <dbReference type="ChEBI" id="CHEBI:24875"/>
        <label>1</label>
        <note>catalytic</note>
    </ligand>
</feature>
<dbReference type="GO" id="GO:0006569">
    <property type="term" value="P:L-tryptophan catabolic process"/>
    <property type="evidence" value="ECO:0007669"/>
    <property type="project" value="UniProtKB-UniRule"/>
</dbReference>
<dbReference type="NCBIfam" id="TIGR03037">
    <property type="entry name" value="anthran_nbaC"/>
    <property type="match status" value="1"/>
</dbReference>
<feature type="binding site" evidence="7">
    <location>
        <position position="162"/>
    </location>
    <ligand>
        <name>Fe cation</name>
        <dbReference type="ChEBI" id="CHEBI:24875"/>
        <label>2</label>
    </ligand>
</feature>
<dbReference type="InterPro" id="IPR010329">
    <property type="entry name" value="3hydroanth_dOase"/>
</dbReference>
<keyword evidence="5 7" id="KW-0560">Oxidoreductase</keyword>
<organism evidence="8 9">
    <name type="scientific">Paraburkholderia piptadeniae</name>
    <dbReference type="NCBI Taxonomy" id="1701573"/>
    <lineage>
        <taxon>Bacteria</taxon>
        <taxon>Pseudomonadati</taxon>
        <taxon>Pseudomonadota</taxon>
        <taxon>Betaproteobacteria</taxon>
        <taxon>Burkholderiales</taxon>
        <taxon>Burkholderiaceae</taxon>
        <taxon>Paraburkholderia</taxon>
    </lineage>
</organism>
<dbReference type="Proteomes" id="UP000195569">
    <property type="component" value="Unassembled WGS sequence"/>
</dbReference>
<dbReference type="HAMAP" id="MF_00825">
    <property type="entry name" value="3_HAO"/>
    <property type="match status" value="1"/>
</dbReference>
<dbReference type="EMBL" id="CYGY02000059">
    <property type="protein sequence ID" value="SIT47608.1"/>
    <property type="molecule type" value="Genomic_DNA"/>
</dbReference>
<evidence type="ECO:0000313" key="8">
    <source>
        <dbReference type="EMBL" id="SIT47608.1"/>
    </source>
</evidence>
<keyword evidence="9" id="KW-1185">Reference proteome</keyword>
<feature type="binding site" evidence="7">
    <location>
        <position position="57"/>
    </location>
    <ligand>
        <name>substrate</name>
    </ligand>
</feature>